<dbReference type="InterPro" id="IPR006070">
    <property type="entry name" value="Sua5-like_dom"/>
</dbReference>
<name>A0A517Z863_9PLAN</name>
<feature type="domain" description="YrdC-like" evidence="3">
    <location>
        <begin position="72"/>
        <end position="264"/>
    </location>
</feature>
<dbReference type="SMART" id="SM00226">
    <property type="entry name" value="LMWPc"/>
    <property type="match status" value="1"/>
</dbReference>
<dbReference type="KEGG" id="mri:Mal4_30120"/>
<dbReference type="OrthoDB" id="9784339at2"/>
<sequence>MESRGAAAAPSNGFRSIEPPALARRKVLNRQWFKSLPRLCGRIRFRSEAVLPTRQSRDMPTLVDLSSAPDPRDQLHETLQQLTGGANVGLPTETSYIAARLARGTAGLEKLRTACGDSSEPLTLVMASRESVLDFVSPVEGAAERLLRRCWPGPVVASMDVEPESGLFGRLDAEVRDAVIREGVARFWVPGHPLMREILRLLPAPLVVRTCGGNSLARTGQELIEQFGDVLETVLDDGPARFGQPATRVRISHDRWTVEQEGVVGETTLTRLASQLFVFVCTGNTCRSPMAEALFRKLLCESLDCEEDELAERGFVVASAGISARPGMPAAPEAVQLLARDRVDLSGHASQPLTEQLLLQADRIWTMTAGHRMAILGSYPHLTDRVQLLSEAGKDISDPIGGGMNEYTSCRNEILECIRQVMTSMAEPPNEAEES</sequence>
<dbReference type="CDD" id="cd16344">
    <property type="entry name" value="LMWPAP"/>
    <property type="match status" value="1"/>
</dbReference>
<dbReference type="PANTHER" id="PTHR11717:SF31">
    <property type="entry name" value="LOW MOLECULAR WEIGHT PROTEIN-TYROSINE-PHOSPHATASE ETP-RELATED"/>
    <property type="match status" value="1"/>
</dbReference>
<dbReference type="GO" id="GO:0004725">
    <property type="term" value="F:protein tyrosine phosphatase activity"/>
    <property type="evidence" value="ECO:0007669"/>
    <property type="project" value="UniProtKB-EC"/>
</dbReference>
<dbReference type="GO" id="GO:0003725">
    <property type="term" value="F:double-stranded RNA binding"/>
    <property type="evidence" value="ECO:0007669"/>
    <property type="project" value="InterPro"/>
</dbReference>
<evidence type="ECO:0000256" key="1">
    <source>
        <dbReference type="ARBA" id="ARBA00013064"/>
    </source>
</evidence>
<comment type="catalytic activity">
    <reaction evidence="2">
        <text>O-phospho-L-tyrosyl-[protein] + H2O = L-tyrosyl-[protein] + phosphate</text>
        <dbReference type="Rhea" id="RHEA:10684"/>
        <dbReference type="Rhea" id="RHEA-COMP:10136"/>
        <dbReference type="Rhea" id="RHEA-COMP:20101"/>
        <dbReference type="ChEBI" id="CHEBI:15377"/>
        <dbReference type="ChEBI" id="CHEBI:43474"/>
        <dbReference type="ChEBI" id="CHEBI:46858"/>
        <dbReference type="ChEBI" id="CHEBI:61978"/>
        <dbReference type="EC" id="3.1.3.48"/>
    </reaction>
</comment>
<evidence type="ECO:0000313" key="5">
    <source>
        <dbReference type="Proteomes" id="UP000320496"/>
    </source>
</evidence>
<gene>
    <name evidence="4" type="primary">ywlE</name>
    <name evidence="4" type="ORF">Mal4_30120</name>
</gene>
<organism evidence="4 5">
    <name type="scientific">Maioricimonas rarisocia</name>
    <dbReference type="NCBI Taxonomy" id="2528026"/>
    <lineage>
        <taxon>Bacteria</taxon>
        <taxon>Pseudomonadati</taxon>
        <taxon>Planctomycetota</taxon>
        <taxon>Planctomycetia</taxon>
        <taxon>Planctomycetales</taxon>
        <taxon>Planctomycetaceae</taxon>
        <taxon>Maioricimonas</taxon>
    </lineage>
</organism>
<keyword evidence="4" id="KW-0378">Hydrolase</keyword>
<dbReference type="SUPFAM" id="SSF55821">
    <property type="entry name" value="YrdC/RibB"/>
    <property type="match status" value="1"/>
</dbReference>
<dbReference type="Proteomes" id="UP000320496">
    <property type="component" value="Chromosome"/>
</dbReference>
<evidence type="ECO:0000256" key="2">
    <source>
        <dbReference type="ARBA" id="ARBA00051722"/>
    </source>
</evidence>
<dbReference type="Pfam" id="PF01451">
    <property type="entry name" value="LMWPc"/>
    <property type="match status" value="1"/>
</dbReference>
<proteinExistence type="predicted"/>
<dbReference type="EMBL" id="CP036275">
    <property type="protein sequence ID" value="QDU38682.1"/>
    <property type="molecule type" value="Genomic_DNA"/>
</dbReference>
<evidence type="ECO:0000313" key="4">
    <source>
        <dbReference type="EMBL" id="QDU38682.1"/>
    </source>
</evidence>
<dbReference type="InterPro" id="IPR023485">
    <property type="entry name" value="Ptyr_pPase"/>
</dbReference>
<dbReference type="Pfam" id="PF01300">
    <property type="entry name" value="Sua5_yciO_yrdC"/>
    <property type="match status" value="1"/>
</dbReference>
<dbReference type="Gene3D" id="3.90.870.10">
    <property type="entry name" value="DHBP synthase"/>
    <property type="match status" value="1"/>
</dbReference>
<dbReference type="Gene3D" id="3.40.50.2300">
    <property type="match status" value="1"/>
</dbReference>
<evidence type="ECO:0000259" key="3">
    <source>
        <dbReference type="PROSITE" id="PS51163"/>
    </source>
</evidence>
<dbReference type="SUPFAM" id="SSF52788">
    <property type="entry name" value="Phosphotyrosine protein phosphatases I"/>
    <property type="match status" value="1"/>
</dbReference>
<reference evidence="4 5" key="1">
    <citation type="submission" date="2019-02" db="EMBL/GenBank/DDBJ databases">
        <title>Deep-cultivation of Planctomycetes and their phenomic and genomic characterization uncovers novel biology.</title>
        <authorList>
            <person name="Wiegand S."/>
            <person name="Jogler M."/>
            <person name="Boedeker C."/>
            <person name="Pinto D."/>
            <person name="Vollmers J."/>
            <person name="Rivas-Marin E."/>
            <person name="Kohn T."/>
            <person name="Peeters S.H."/>
            <person name="Heuer A."/>
            <person name="Rast P."/>
            <person name="Oberbeckmann S."/>
            <person name="Bunk B."/>
            <person name="Jeske O."/>
            <person name="Meyerdierks A."/>
            <person name="Storesund J.E."/>
            <person name="Kallscheuer N."/>
            <person name="Luecker S."/>
            <person name="Lage O.M."/>
            <person name="Pohl T."/>
            <person name="Merkel B.J."/>
            <person name="Hornburger P."/>
            <person name="Mueller R.-W."/>
            <person name="Bruemmer F."/>
            <person name="Labrenz M."/>
            <person name="Spormann A.M."/>
            <person name="Op den Camp H."/>
            <person name="Overmann J."/>
            <person name="Amann R."/>
            <person name="Jetten M.S.M."/>
            <person name="Mascher T."/>
            <person name="Medema M.H."/>
            <person name="Devos D.P."/>
            <person name="Kaster A.-K."/>
            <person name="Ovreas L."/>
            <person name="Rohde M."/>
            <person name="Galperin M.Y."/>
            <person name="Jogler C."/>
        </authorList>
    </citation>
    <scope>NUCLEOTIDE SEQUENCE [LARGE SCALE GENOMIC DNA]</scope>
    <source>
        <strain evidence="4 5">Mal4</strain>
    </source>
</reference>
<dbReference type="InterPro" id="IPR017945">
    <property type="entry name" value="DHBP_synth_RibB-like_a/b_dom"/>
</dbReference>
<protein>
    <recommendedName>
        <fullName evidence="1">protein-tyrosine-phosphatase</fullName>
        <ecNumber evidence="1">3.1.3.48</ecNumber>
    </recommendedName>
</protein>
<dbReference type="PROSITE" id="PS51163">
    <property type="entry name" value="YRDC"/>
    <property type="match status" value="1"/>
</dbReference>
<dbReference type="InterPro" id="IPR036196">
    <property type="entry name" value="Ptyr_pPase_sf"/>
</dbReference>
<keyword evidence="5" id="KW-1185">Reference proteome</keyword>
<dbReference type="AlphaFoldDB" id="A0A517Z863"/>
<dbReference type="EC" id="3.1.3.48" evidence="1"/>
<dbReference type="InterPro" id="IPR050438">
    <property type="entry name" value="LMW_PTPase"/>
</dbReference>
<dbReference type="PANTHER" id="PTHR11717">
    <property type="entry name" value="LOW MOLECULAR WEIGHT PROTEIN TYROSINE PHOSPHATASE"/>
    <property type="match status" value="1"/>
</dbReference>
<accession>A0A517Z863</accession>